<evidence type="ECO:0000313" key="2">
    <source>
        <dbReference type="Proteomes" id="UP001060085"/>
    </source>
</evidence>
<organism evidence="1 2">
    <name type="scientific">Catharanthus roseus</name>
    <name type="common">Madagascar periwinkle</name>
    <name type="synonym">Vinca rosea</name>
    <dbReference type="NCBI Taxonomy" id="4058"/>
    <lineage>
        <taxon>Eukaryota</taxon>
        <taxon>Viridiplantae</taxon>
        <taxon>Streptophyta</taxon>
        <taxon>Embryophyta</taxon>
        <taxon>Tracheophyta</taxon>
        <taxon>Spermatophyta</taxon>
        <taxon>Magnoliopsida</taxon>
        <taxon>eudicotyledons</taxon>
        <taxon>Gunneridae</taxon>
        <taxon>Pentapetalae</taxon>
        <taxon>asterids</taxon>
        <taxon>lamiids</taxon>
        <taxon>Gentianales</taxon>
        <taxon>Apocynaceae</taxon>
        <taxon>Rauvolfioideae</taxon>
        <taxon>Vinceae</taxon>
        <taxon>Catharanthinae</taxon>
        <taxon>Catharanthus</taxon>
    </lineage>
</organism>
<evidence type="ECO:0000313" key="1">
    <source>
        <dbReference type="EMBL" id="KAI5654729.1"/>
    </source>
</evidence>
<protein>
    <submittedName>
        <fullName evidence="1">Uncharacterized protein</fullName>
    </submittedName>
</protein>
<name>A0ACC0A1S9_CATRO</name>
<reference evidence="2" key="1">
    <citation type="journal article" date="2023" name="Nat. Plants">
        <title>Single-cell RNA sequencing provides a high-resolution roadmap for understanding the multicellular compartmentation of specialized metabolism.</title>
        <authorList>
            <person name="Sun S."/>
            <person name="Shen X."/>
            <person name="Li Y."/>
            <person name="Li Y."/>
            <person name="Wang S."/>
            <person name="Li R."/>
            <person name="Zhang H."/>
            <person name="Shen G."/>
            <person name="Guo B."/>
            <person name="Wei J."/>
            <person name="Xu J."/>
            <person name="St-Pierre B."/>
            <person name="Chen S."/>
            <person name="Sun C."/>
        </authorList>
    </citation>
    <scope>NUCLEOTIDE SEQUENCE [LARGE SCALE GENOMIC DNA]</scope>
</reference>
<accession>A0ACC0A1S9</accession>
<proteinExistence type="predicted"/>
<gene>
    <name evidence="1" type="ORF">M9H77_31916</name>
</gene>
<dbReference type="EMBL" id="CM044707">
    <property type="protein sequence ID" value="KAI5654729.1"/>
    <property type="molecule type" value="Genomic_DNA"/>
</dbReference>
<dbReference type="Proteomes" id="UP001060085">
    <property type="component" value="Linkage Group LG07"/>
</dbReference>
<sequence length="91" mass="10705">MNCFVKLHNHYFKKIITAYTHTRGLTERLRSCFSISCFLLRLTQDDYLIFLLHNTYNLVPRGMHIPYSAVVDLVVRLGVSQKMFLSKSYSE</sequence>
<comment type="caution">
    <text evidence="1">The sequence shown here is derived from an EMBL/GenBank/DDBJ whole genome shotgun (WGS) entry which is preliminary data.</text>
</comment>
<keyword evidence="2" id="KW-1185">Reference proteome</keyword>